<evidence type="ECO:0000313" key="5">
    <source>
        <dbReference type="Proteomes" id="UP000255529"/>
    </source>
</evidence>
<dbReference type="Pfam" id="PF22863">
    <property type="entry name" value="TraI_middle"/>
    <property type="match status" value="1"/>
</dbReference>
<dbReference type="NCBIfam" id="NF041893">
    <property type="entry name" value="TraI_MobP_relax"/>
    <property type="match status" value="1"/>
</dbReference>
<evidence type="ECO:0000259" key="3">
    <source>
        <dbReference type="Pfam" id="PF22863"/>
    </source>
</evidence>
<name>A0A380D720_9GAMM</name>
<accession>A0A380D720</accession>
<evidence type="ECO:0000256" key="1">
    <source>
        <dbReference type="SAM" id="MobiDB-lite"/>
    </source>
</evidence>
<dbReference type="InterPro" id="IPR005094">
    <property type="entry name" value="Endonuclease_MobA/VirD2"/>
</dbReference>
<organism evidence="4 5">
    <name type="scientific">Serratia quinivorans</name>
    <dbReference type="NCBI Taxonomy" id="137545"/>
    <lineage>
        <taxon>Bacteria</taxon>
        <taxon>Pseudomonadati</taxon>
        <taxon>Pseudomonadota</taxon>
        <taxon>Gammaproteobacteria</taxon>
        <taxon>Enterobacterales</taxon>
        <taxon>Yersiniaceae</taxon>
        <taxon>Serratia</taxon>
    </lineage>
</organism>
<feature type="domain" description="MobA/VirD2-like nuclease" evidence="2">
    <location>
        <begin position="87"/>
        <end position="202"/>
    </location>
</feature>
<protein>
    <submittedName>
        <fullName evidence="4">Conjugal transfer relaxase TraI</fullName>
    </submittedName>
</protein>
<feature type="region of interest" description="Disordered" evidence="1">
    <location>
        <begin position="617"/>
        <end position="651"/>
    </location>
</feature>
<evidence type="ECO:0000259" key="2">
    <source>
        <dbReference type="Pfam" id="PF03432"/>
    </source>
</evidence>
<sequence>MIIRIPEKRRDGKSSFLQLVAYTVVRDEDKPNTPLEPEHPGWRRPRSKDAIFNHLVDYISRNGDADLQQIMHADPHGHTQVMFDGVMCETNCFNITTASVEMNAVALQNTRCKDPVLHYFLSWPETDNPSTEHIFDSVRHSLSALGMSEHQYVAAIHTDTNNIHCHVAANRIHPETYKAADDSFTRIRLQQAARELELKYNWTPTNGFFAVNEQGEIVRSKREKSLTPSGAKALEYYADVESLHTYAVTECGFKIDEAMADPNLMWKDVHRILVNAGLALKPKGKGLAIYSIDNPELPPVRASSVHPDLTLGCLEKDLGQFQPLENVGTYTKDHTTTATDAIVHEFRYEPTLHARDLTARLERRLARADARTDLKARYQAYKHAWKRPKLDASVVKRRYQNESKRFAWQKARARVAIGDPLLRKLTYHIIEVERMKAMAALRLAVKDERAAFKADPANRRLSYREWVEQQALSHDQAAIAQLRAFAYRMKRTQRTGPISTNSIVCAVADDTPAFALEGYATQVTRDGTVQYVRDGFVELQDKGERIEVGDHRVNEGEHIAGGMALAENKSGEHLKFEGEFDFVQQACSMVRWFNEGGEEPLPLSDPQQRMMAGYDAYSQAISTGDGQHTPSAAEQPDVEQSKPRSGYRPQQ</sequence>
<dbReference type="Pfam" id="PF03432">
    <property type="entry name" value="Relaxase"/>
    <property type="match status" value="1"/>
</dbReference>
<dbReference type="RefSeq" id="WP_115185049.1">
    <property type="nucleotide sequence ID" value="NZ_CAMKUF010000009.1"/>
</dbReference>
<feature type="domain" description="TraI-like middle" evidence="3">
    <location>
        <begin position="231"/>
        <end position="323"/>
    </location>
</feature>
<dbReference type="InterPro" id="IPR049751">
    <property type="entry name" value="TraI/MobA_relaxases"/>
</dbReference>
<dbReference type="EMBL" id="UGYN01000003">
    <property type="protein sequence ID" value="SUJ85678.1"/>
    <property type="molecule type" value="Genomic_DNA"/>
</dbReference>
<feature type="compositionally biased region" description="Polar residues" evidence="1">
    <location>
        <begin position="619"/>
        <end position="632"/>
    </location>
</feature>
<evidence type="ECO:0000313" key="4">
    <source>
        <dbReference type="EMBL" id="SUJ85678.1"/>
    </source>
</evidence>
<dbReference type="Proteomes" id="UP000255529">
    <property type="component" value="Unassembled WGS sequence"/>
</dbReference>
<dbReference type="AlphaFoldDB" id="A0A380D720"/>
<reference evidence="4 5" key="1">
    <citation type="submission" date="2018-06" db="EMBL/GenBank/DDBJ databases">
        <authorList>
            <consortium name="Pathogen Informatics"/>
            <person name="Doyle S."/>
        </authorList>
    </citation>
    <scope>NUCLEOTIDE SEQUENCE [LARGE SCALE GENOMIC DNA]</scope>
    <source>
        <strain evidence="4 5">NCTC11544</strain>
    </source>
</reference>
<proteinExistence type="predicted"/>
<gene>
    <name evidence="4" type="primary">traI</name>
    <name evidence="4" type="ORF">NCTC11544_05873</name>
</gene>
<dbReference type="InterPro" id="IPR054462">
    <property type="entry name" value="TraI_M"/>
</dbReference>